<feature type="transmembrane region" description="Helical" evidence="1">
    <location>
        <begin position="28"/>
        <end position="46"/>
    </location>
</feature>
<feature type="transmembrane region" description="Helical" evidence="1">
    <location>
        <begin position="95"/>
        <end position="112"/>
    </location>
</feature>
<keyword evidence="1" id="KW-0812">Transmembrane</keyword>
<keyword evidence="3" id="KW-1185">Reference proteome</keyword>
<proteinExistence type="predicted"/>
<evidence type="ECO:0000313" key="2">
    <source>
        <dbReference type="EMBL" id="PNY82899.1"/>
    </source>
</evidence>
<dbReference type="Proteomes" id="UP000236379">
    <property type="component" value="Unassembled WGS sequence"/>
</dbReference>
<sequence>MLAALAHFGLGALDYGVASPYLGLGGMLLGGLLLVYGVLTLIRYAEALDAMGDPQPRTPMYATPHEWLTFRAGVGLNLAGLGVALAWAAVGQASVWHLLGGLVNAWAAWLAWRSRPRTDEAPPAPGP</sequence>
<accession>A0A2K3V287</accession>
<feature type="transmembrane region" description="Helical" evidence="1">
    <location>
        <begin position="67"/>
        <end position="89"/>
    </location>
</feature>
<dbReference type="EMBL" id="PPPD01000001">
    <property type="protein sequence ID" value="PNY82899.1"/>
    <property type="molecule type" value="Genomic_DNA"/>
</dbReference>
<organism evidence="2 3">
    <name type="scientific">Deinococcus koreensis</name>
    <dbReference type="NCBI Taxonomy" id="2054903"/>
    <lineage>
        <taxon>Bacteria</taxon>
        <taxon>Thermotogati</taxon>
        <taxon>Deinococcota</taxon>
        <taxon>Deinococci</taxon>
        <taxon>Deinococcales</taxon>
        <taxon>Deinococcaceae</taxon>
        <taxon>Deinococcus</taxon>
    </lineage>
</organism>
<evidence type="ECO:0000313" key="3">
    <source>
        <dbReference type="Proteomes" id="UP000236379"/>
    </source>
</evidence>
<keyword evidence="1" id="KW-1133">Transmembrane helix</keyword>
<evidence type="ECO:0000256" key="1">
    <source>
        <dbReference type="SAM" id="Phobius"/>
    </source>
</evidence>
<dbReference type="AlphaFoldDB" id="A0A2K3V287"/>
<dbReference type="OrthoDB" id="71539at2"/>
<gene>
    <name evidence="2" type="ORF">CVO96_06390</name>
</gene>
<keyword evidence="1" id="KW-0472">Membrane</keyword>
<protein>
    <submittedName>
        <fullName evidence="2">Uncharacterized protein</fullName>
    </submittedName>
</protein>
<reference evidence="2 3" key="1">
    <citation type="submission" date="2018-01" db="EMBL/GenBank/DDBJ databases">
        <title>Deinococcus koreensis sp. nov., a radiation-resistant bacterium isolated from river water.</title>
        <authorList>
            <person name="Choi A."/>
        </authorList>
    </citation>
    <scope>NUCLEOTIDE SEQUENCE [LARGE SCALE GENOMIC DNA]</scope>
    <source>
        <strain evidence="2 3">SJW1-2</strain>
    </source>
</reference>
<comment type="caution">
    <text evidence="2">The sequence shown here is derived from an EMBL/GenBank/DDBJ whole genome shotgun (WGS) entry which is preliminary data.</text>
</comment>
<name>A0A2K3V287_9DEIO</name>